<dbReference type="Proteomes" id="UP000006851">
    <property type="component" value="Chromosome"/>
</dbReference>
<dbReference type="KEGG" id="cgo:Corgl_1163"/>
<dbReference type="EMBL" id="CP002628">
    <property type="protein sequence ID" value="AEB07269.1"/>
    <property type="molecule type" value="Genomic_DNA"/>
</dbReference>
<reference evidence="4" key="1">
    <citation type="journal article" date="2013" name="Stand. Genomic Sci.">
        <title>Complete genome sequence of Coriobacterium glomerans type strain (PW2(T)) from the midgut of Pyrrhocoris apterus L. (red soldier bug).</title>
        <authorList>
            <person name="Stackebrandt E."/>
            <person name="Zeytun A."/>
            <person name="Lapidus A."/>
            <person name="Nolan M."/>
            <person name="Lucas S."/>
            <person name="Hammon N."/>
            <person name="Deshpande S."/>
            <person name="Cheng J.F."/>
            <person name="Tapia R."/>
            <person name="Goodwin L.A."/>
            <person name="Pitluck S."/>
            <person name="Liolios K."/>
            <person name="Pagani I."/>
            <person name="Ivanova N."/>
            <person name="Mavromatis K."/>
            <person name="Mikhailova N."/>
            <person name="Huntemann M."/>
            <person name="Pati A."/>
            <person name="Chen A."/>
            <person name="Palaniappan K."/>
            <person name="Chang Y.J."/>
            <person name="Land M."/>
            <person name="Hauser L."/>
            <person name="Rohde M."/>
            <person name="Pukall R."/>
            <person name="Goker M."/>
            <person name="Detter J.C."/>
            <person name="Woyke T."/>
            <person name="Bristow J."/>
            <person name="Eisen J.A."/>
            <person name="Markowitz V."/>
            <person name="Hugenholtz P."/>
            <person name="Kyrpides N.C."/>
            <person name="Klenk H.P."/>
        </authorList>
    </citation>
    <scope>NUCLEOTIDE SEQUENCE</scope>
    <source>
        <strain evidence="4">ATCC 49209 / DSM 20642 / JCM 10262 / PW2</strain>
    </source>
</reference>
<dbReference type="eggNOG" id="COG0171">
    <property type="taxonomic scope" value="Bacteria"/>
</dbReference>
<dbReference type="InterPro" id="IPR022310">
    <property type="entry name" value="NAD/GMP_synthase"/>
</dbReference>
<keyword evidence="4" id="KW-1185">Reference proteome</keyword>
<dbReference type="SUPFAM" id="SSF52402">
    <property type="entry name" value="Adenine nucleotide alpha hydrolases-like"/>
    <property type="match status" value="1"/>
</dbReference>
<dbReference type="SUPFAM" id="SSF56317">
    <property type="entry name" value="Carbon-nitrogen hydrolase"/>
    <property type="match status" value="1"/>
</dbReference>
<evidence type="ECO:0000259" key="2">
    <source>
        <dbReference type="Pfam" id="PF02540"/>
    </source>
</evidence>
<dbReference type="Pfam" id="PF02540">
    <property type="entry name" value="NAD_synthase"/>
    <property type="match status" value="1"/>
</dbReference>
<dbReference type="STRING" id="700015.Corgl_1163"/>
<dbReference type="HOGENOM" id="CLU_414884_0_0_11"/>
<organism evidence="3 4">
    <name type="scientific">Coriobacterium glomerans (strain ATCC 49209 / DSM 20642 / JCM 10262 / PW2)</name>
    <dbReference type="NCBI Taxonomy" id="700015"/>
    <lineage>
        <taxon>Bacteria</taxon>
        <taxon>Bacillati</taxon>
        <taxon>Actinomycetota</taxon>
        <taxon>Coriobacteriia</taxon>
        <taxon>Coriobacteriales</taxon>
        <taxon>Coriobacteriaceae</taxon>
        <taxon>Coriobacterium</taxon>
    </lineage>
</organism>
<dbReference type="Gene3D" id="3.60.110.10">
    <property type="entry name" value="Carbon-nitrogen hydrolase"/>
    <property type="match status" value="1"/>
</dbReference>
<dbReference type="InterPro" id="IPR014729">
    <property type="entry name" value="Rossmann-like_a/b/a_fold"/>
</dbReference>
<proteinExistence type="predicted"/>
<protein>
    <recommendedName>
        <fullName evidence="2">NAD/GMP synthase domain-containing protein</fullName>
    </recommendedName>
</protein>
<dbReference type="OrthoDB" id="9760188at2"/>
<sequence length="666" mass="72317">MKIALAQIDARLGDIEGICARIEQQAHLAAEQGARLLCTPFPLFTGVNAGGLLESPNFEHSMVRALGELSERLASTDITCLVPATVNYLDAPLFELFMLKDGRLIPTRSMLAQRREAAAPIVWTPPVFDVAGVRIAATFDLEHDIEEVPTGCDLVISFQVNAFDASDETTAAVAAIERSRVPDVVSRKGVWLAWVAPVGGFDEVVYTGGSFVMDDIGRVVAAAPCFEESLLVQDVHHGTFAIEDEREPSLPGYSRNEWIWGALRISLRDSVRASGREKVALVLSNDLSSSLLCALCVDALGPRNVIGLIVDLGASASQRDSDERSRAESIRAFARNLHIQLVERTGASAFGRDASSSALSGDMMRAGQITGVLLDEVAQQADALAVSPISKTDAALAAPLHAARYEGMVAPFGDVYLTTLEFLAKERNRLAPTIPEGAVNLRAVKQSMAEILVWMVVSNRDHPEYRERMAQVLTALEPHEIDAVLEAHVDRSCPFEEIPQVEKNPEAVALLLMFVRGGESARRMLPMAPIISARSFVERDWPRSLAWSDMGRNGDELLSAHDIAVGEIEGIRSRAARSGERMRGEIMGLVGGLFGLTPEQVEELSSAEGQQRMRESFEHFESQIQDAINRMADSDDGHGGPGGTQTPPTHPPSDPSSRNLPFFSQN</sequence>
<dbReference type="Gene3D" id="3.40.50.620">
    <property type="entry name" value="HUPs"/>
    <property type="match status" value="1"/>
</dbReference>
<evidence type="ECO:0000313" key="4">
    <source>
        <dbReference type="Proteomes" id="UP000006851"/>
    </source>
</evidence>
<dbReference type="eggNOG" id="COG0388">
    <property type="taxonomic scope" value="Bacteria"/>
</dbReference>
<dbReference type="AlphaFoldDB" id="F2N886"/>
<name>F2N886_CORGP</name>
<dbReference type="InterPro" id="IPR036526">
    <property type="entry name" value="C-N_Hydrolase_sf"/>
</dbReference>
<feature type="region of interest" description="Disordered" evidence="1">
    <location>
        <begin position="629"/>
        <end position="666"/>
    </location>
</feature>
<evidence type="ECO:0000313" key="3">
    <source>
        <dbReference type="EMBL" id="AEB07269.1"/>
    </source>
</evidence>
<gene>
    <name evidence="3" type="ordered locus">Corgl_1163</name>
</gene>
<feature type="domain" description="NAD/GMP synthase" evidence="2">
    <location>
        <begin position="262"/>
        <end position="343"/>
    </location>
</feature>
<accession>F2N886</accession>
<dbReference type="RefSeq" id="WP_013709012.1">
    <property type="nucleotide sequence ID" value="NC_015389.1"/>
</dbReference>
<evidence type="ECO:0000256" key="1">
    <source>
        <dbReference type="SAM" id="MobiDB-lite"/>
    </source>
</evidence>
<dbReference type="GO" id="GO:0006163">
    <property type="term" value="P:purine nucleotide metabolic process"/>
    <property type="evidence" value="ECO:0007669"/>
    <property type="project" value="UniProtKB-ARBA"/>
</dbReference>